<gene>
    <name evidence="1" type="ORF">Gotri_005553</name>
</gene>
<sequence>MVRDCPKISVFFSTKRDDEPDKASMRLHSIVPSIETKRVKKNEKSVKCFLCCGSHKMWDCLERSKMPKISKENEAELVKSQRKSALVGIGASDLFISKKAMVGAMEPHSYGLTPSRLLGVLSNDAMGPHLPSLAHIVFTRKARP</sequence>
<accession>A0A7J9EWW7</accession>
<dbReference type="Proteomes" id="UP000593568">
    <property type="component" value="Unassembled WGS sequence"/>
</dbReference>
<organism evidence="1 2">
    <name type="scientific">Gossypium trilobum</name>
    <dbReference type="NCBI Taxonomy" id="34281"/>
    <lineage>
        <taxon>Eukaryota</taxon>
        <taxon>Viridiplantae</taxon>
        <taxon>Streptophyta</taxon>
        <taxon>Embryophyta</taxon>
        <taxon>Tracheophyta</taxon>
        <taxon>Spermatophyta</taxon>
        <taxon>Magnoliopsida</taxon>
        <taxon>eudicotyledons</taxon>
        <taxon>Gunneridae</taxon>
        <taxon>Pentapetalae</taxon>
        <taxon>rosids</taxon>
        <taxon>malvids</taxon>
        <taxon>Malvales</taxon>
        <taxon>Malvaceae</taxon>
        <taxon>Malvoideae</taxon>
        <taxon>Gossypium</taxon>
    </lineage>
</organism>
<protein>
    <submittedName>
        <fullName evidence="1">Uncharacterized protein</fullName>
    </submittedName>
</protein>
<reference evidence="1 2" key="1">
    <citation type="journal article" date="2019" name="Genome Biol. Evol.">
        <title>Insights into the evolution of the New World diploid cottons (Gossypium, subgenus Houzingenia) based on genome sequencing.</title>
        <authorList>
            <person name="Grover C.E."/>
            <person name="Arick M.A. 2nd"/>
            <person name="Thrash A."/>
            <person name="Conover J.L."/>
            <person name="Sanders W.S."/>
            <person name="Peterson D.G."/>
            <person name="Frelichowski J.E."/>
            <person name="Scheffler J.A."/>
            <person name="Scheffler B.E."/>
            <person name="Wendel J.F."/>
        </authorList>
    </citation>
    <scope>NUCLEOTIDE SEQUENCE [LARGE SCALE GENOMIC DNA]</scope>
    <source>
        <strain evidence="1">8</strain>
        <tissue evidence="1">Leaf</tissue>
    </source>
</reference>
<proteinExistence type="predicted"/>
<comment type="caution">
    <text evidence="1">The sequence shown here is derived from an EMBL/GenBank/DDBJ whole genome shotgun (WGS) entry which is preliminary data.</text>
</comment>
<evidence type="ECO:0000313" key="1">
    <source>
        <dbReference type="EMBL" id="MBA0777542.1"/>
    </source>
</evidence>
<keyword evidence="2" id="KW-1185">Reference proteome</keyword>
<dbReference type="EMBL" id="JABEZW010000010">
    <property type="protein sequence ID" value="MBA0777542.1"/>
    <property type="molecule type" value="Genomic_DNA"/>
</dbReference>
<name>A0A7J9EWW7_9ROSI</name>
<dbReference type="AlphaFoldDB" id="A0A7J9EWW7"/>
<evidence type="ECO:0000313" key="2">
    <source>
        <dbReference type="Proteomes" id="UP000593568"/>
    </source>
</evidence>